<feature type="site" description="Important for substrate specificity" evidence="4">
    <location>
        <position position="158"/>
    </location>
</feature>
<comment type="catalytic activity">
    <reaction evidence="4">
        <text>N(7)-methyl-GTP + H2O = N(7)-methyl-GMP + diphosphate + H(+)</text>
        <dbReference type="Rhea" id="RHEA:58744"/>
        <dbReference type="ChEBI" id="CHEBI:15377"/>
        <dbReference type="ChEBI" id="CHEBI:15378"/>
        <dbReference type="ChEBI" id="CHEBI:33019"/>
        <dbReference type="ChEBI" id="CHEBI:58285"/>
        <dbReference type="ChEBI" id="CHEBI:87133"/>
    </reaction>
</comment>
<accession>A0A345D9Q9</accession>
<dbReference type="Proteomes" id="UP000252182">
    <property type="component" value="Chromosome"/>
</dbReference>
<dbReference type="PIRSF" id="PIRSF006305">
    <property type="entry name" value="Maf"/>
    <property type="match status" value="1"/>
</dbReference>
<evidence type="ECO:0000256" key="3">
    <source>
        <dbReference type="ARBA" id="ARBA00023080"/>
    </source>
</evidence>
<evidence type="ECO:0000256" key="4">
    <source>
        <dbReference type="HAMAP-Rule" id="MF_00528"/>
    </source>
</evidence>
<dbReference type="PANTHER" id="PTHR43213:SF5">
    <property type="entry name" value="BIFUNCTIONAL DTTP_UTP PYROPHOSPHATASE_METHYLTRANSFERASE PROTEIN-RELATED"/>
    <property type="match status" value="1"/>
</dbReference>
<protein>
    <recommendedName>
        <fullName evidence="4">7-methyl-GTP pyrophosphatase</fullName>
        <shortName evidence="4">m(7)GTP pyrophosphatase</shortName>
        <ecNumber evidence="4">3.6.1.-</ecNumber>
    </recommendedName>
</protein>
<keyword evidence="2 4" id="KW-0378">Hydrolase</keyword>
<dbReference type="CDD" id="cd00555">
    <property type="entry name" value="Maf"/>
    <property type="match status" value="1"/>
</dbReference>
<dbReference type="SUPFAM" id="SSF52972">
    <property type="entry name" value="ITPase-like"/>
    <property type="match status" value="1"/>
</dbReference>
<dbReference type="Pfam" id="PF02545">
    <property type="entry name" value="Maf"/>
    <property type="match status" value="1"/>
</dbReference>
<dbReference type="KEGG" id="hyf:DTO96_100816"/>
<dbReference type="HAMAP" id="MF_00528">
    <property type="entry name" value="Maf"/>
    <property type="match status" value="1"/>
</dbReference>
<evidence type="ECO:0000313" key="5">
    <source>
        <dbReference type="EMBL" id="AXF85097.1"/>
    </source>
</evidence>
<name>A0A345D9Q9_9BURK</name>
<evidence type="ECO:0000313" key="6">
    <source>
        <dbReference type="Proteomes" id="UP000252182"/>
    </source>
</evidence>
<feature type="site" description="Important for substrate specificity" evidence="4">
    <location>
        <position position="16"/>
    </location>
</feature>
<dbReference type="GO" id="GO:0009117">
    <property type="term" value="P:nucleotide metabolic process"/>
    <property type="evidence" value="ECO:0007669"/>
    <property type="project" value="UniProtKB-KW"/>
</dbReference>
<dbReference type="InterPro" id="IPR003697">
    <property type="entry name" value="Maf-like"/>
</dbReference>
<keyword evidence="3 4" id="KW-0546">Nucleotide metabolism</keyword>
<keyword evidence="4" id="KW-0963">Cytoplasm</keyword>
<dbReference type="AlphaFoldDB" id="A0A345D9Q9"/>
<dbReference type="EMBL" id="CP031124">
    <property type="protein sequence ID" value="AXF85097.1"/>
    <property type="molecule type" value="Genomic_DNA"/>
</dbReference>
<dbReference type="GO" id="GO:0047429">
    <property type="term" value="F:nucleoside triphosphate diphosphatase activity"/>
    <property type="evidence" value="ECO:0007669"/>
    <property type="project" value="InterPro"/>
</dbReference>
<dbReference type="InterPro" id="IPR029001">
    <property type="entry name" value="ITPase-like_fam"/>
</dbReference>
<comment type="caution">
    <text evidence="4">Lacks conserved residue(s) required for the propagation of feature annotation.</text>
</comment>
<sequence>MSSNNPRLILGSSSKYRQELLSRLHLPFTVASPNIDEAPLIGETPPETALRLSIEKARAIAQLHPDAVIIGADQVATVNGVQLGKAGNHANALKQLQMMRGQTVLFHSALCVFDARTGQHEARNVITKATMRNLPDEQLSAYLHIEQPYDCAGSAKVEALGITLLEKVESDDPTALIGLPLIALTDMLRAIGITFYSTQA</sequence>
<proteinExistence type="inferred from homology"/>
<evidence type="ECO:0000256" key="1">
    <source>
        <dbReference type="ARBA" id="ARBA00001968"/>
    </source>
</evidence>
<comment type="similarity">
    <text evidence="4">Belongs to the Maf family. YceF subfamily.</text>
</comment>
<dbReference type="OrthoDB" id="9813694at2"/>
<dbReference type="GO" id="GO:0005737">
    <property type="term" value="C:cytoplasm"/>
    <property type="evidence" value="ECO:0007669"/>
    <property type="project" value="UniProtKB-SubCell"/>
</dbReference>
<dbReference type="EC" id="3.6.1.-" evidence="4"/>
<feature type="active site" description="Proton acceptor" evidence="4">
    <location>
        <position position="73"/>
    </location>
</feature>
<comment type="cofactor">
    <cofactor evidence="1 4">
        <name>a divalent metal cation</name>
        <dbReference type="ChEBI" id="CHEBI:60240"/>
    </cofactor>
</comment>
<dbReference type="Gene3D" id="3.90.950.10">
    <property type="match status" value="1"/>
</dbReference>
<evidence type="ECO:0000256" key="2">
    <source>
        <dbReference type="ARBA" id="ARBA00022801"/>
    </source>
</evidence>
<gene>
    <name evidence="5" type="primary">yceF</name>
    <name evidence="5" type="ORF">DTO96_100816</name>
</gene>
<dbReference type="PANTHER" id="PTHR43213">
    <property type="entry name" value="BIFUNCTIONAL DTTP/UTP PYROPHOSPHATASE/METHYLTRANSFERASE PROTEIN-RELATED"/>
    <property type="match status" value="1"/>
</dbReference>
<dbReference type="RefSeq" id="WP_114562332.1">
    <property type="nucleotide sequence ID" value="NZ_CP031124.1"/>
</dbReference>
<organism evidence="5 6">
    <name type="scientific">Ephemeroptericola cinctiostellae</name>
    <dbReference type="NCBI Taxonomy" id="2268024"/>
    <lineage>
        <taxon>Bacteria</taxon>
        <taxon>Pseudomonadati</taxon>
        <taxon>Pseudomonadota</taxon>
        <taxon>Betaproteobacteria</taxon>
        <taxon>Burkholderiales</taxon>
        <taxon>Burkholderiaceae</taxon>
        <taxon>Ephemeroptericola</taxon>
    </lineage>
</organism>
<reference evidence="6" key="1">
    <citation type="submission" date="2018-07" db="EMBL/GenBank/DDBJ databases">
        <authorList>
            <person name="Kim H."/>
        </authorList>
    </citation>
    <scope>NUCLEOTIDE SEQUENCE [LARGE SCALE GENOMIC DNA]</scope>
    <source>
        <strain evidence="6">F02</strain>
    </source>
</reference>
<keyword evidence="6" id="KW-1185">Reference proteome</keyword>
<dbReference type="NCBIfam" id="TIGR00172">
    <property type="entry name" value="maf"/>
    <property type="match status" value="1"/>
</dbReference>
<comment type="function">
    <text evidence="4">Nucleoside triphosphate pyrophosphatase that hydrolyzes 7-methyl-GTP (m(7)GTP). May have a dual role in cell division arrest and in preventing the incorporation of modified nucleotides into cellular nucleic acids.</text>
</comment>
<comment type="subcellular location">
    <subcellularLocation>
        <location evidence="4">Cytoplasm</location>
    </subcellularLocation>
</comment>
<feature type="site" description="Important for substrate specificity" evidence="4">
    <location>
        <position position="74"/>
    </location>
</feature>